<gene>
    <name evidence="1" type="ORF">Desaf_0177</name>
</gene>
<protein>
    <submittedName>
        <fullName evidence="1">Uncharacterized protein</fullName>
    </submittedName>
</protein>
<organism evidence="1 2">
    <name type="scientific">Desulfocurvibacter africanus subsp. africanus str. Walvis Bay</name>
    <dbReference type="NCBI Taxonomy" id="690850"/>
    <lineage>
        <taxon>Bacteria</taxon>
        <taxon>Pseudomonadati</taxon>
        <taxon>Thermodesulfobacteriota</taxon>
        <taxon>Desulfovibrionia</taxon>
        <taxon>Desulfovibrionales</taxon>
        <taxon>Desulfovibrionaceae</taxon>
        <taxon>Desulfocurvibacter</taxon>
    </lineage>
</organism>
<name>F3YVE5_DESAF</name>
<sequence length="30" mass="3179">MSVGIRALSVLEQPRVVGAVESAYLLYLSG</sequence>
<dbReference type="HOGENOM" id="CLU_3403149_0_0_7"/>
<reference evidence="1 2" key="1">
    <citation type="journal article" date="2011" name="J. Bacteriol.">
        <title>Genome sequence of the mercury-methylating and pleomorphic Desulfovibrio africanus Strain Walvis Bay.</title>
        <authorList>
            <person name="Brown S.D."/>
            <person name="Wall J.D."/>
            <person name="Kucken A.M."/>
            <person name="Gilmour C.C."/>
            <person name="Podar M."/>
            <person name="Brandt C.C."/>
            <person name="Teshima H."/>
            <person name="Detter J.C."/>
            <person name="Han C.S."/>
            <person name="Land M.L."/>
            <person name="Lucas S."/>
            <person name="Han J."/>
            <person name="Pennacchio L."/>
            <person name="Nolan M."/>
            <person name="Pitluck S."/>
            <person name="Woyke T."/>
            <person name="Goodwin L."/>
            <person name="Palumbo A.V."/>
            <person name="Elias D.A."/>
        </authorList>
    </citation>
    <scope>NUCLEOTIDE SEQUENCE [LARGE SCALE GENOMIC DNA]</scope>
    <source>
        <strain evidence="1 2">Walvis Bay</strain>
    </source>
</reference>
<dbReference type="Proteomes" id="UP000007844">
    <property type="component" value="Chromosome"/>
</dbReference>
<accession>F3YVE5</accession>
<keyword evidence="2" id="KW-1185">Reference proteome</keyword>
<dbReference type="KEGG" id="daf:Desaf_0177"/>
<dbReference type="EMBL" id="CP003221">
    <property type="protein sequence ID" value="EGJ48537.1"/>
    <property type="molecule type" value="Genomic_DNA"/>
</dbReference>
<evidence type="ECO:0000313" key="2">
    <source>
        <dbReference type="Proteomes" id="UP000007844"/>
    </source>
</evidence>
<proteinExistence type="predicted"/>
<dbReference type="AlphaFoldDB" id="F3YVE5"/>
<dbReference type="STRING" id="690850.Desaf_0177"/>
<evidence type="ECO:0000313" key="1">
    <source>
        <dbReference type="EMBL" id="EGJ48537.1"/>
    </source>
</evidence>